<reference evidence="1 2" key="1">
    <citation type="submission" date="2013-01" db="EMBL/GenBank/DDBJ databases">
        <authorList>
            <person name="Bench S."/>
        </authorList>
    </citation>
    <scope>NUCLEOTIDE SEQUENCE [LARGE SCALE GENOMIC DNA]</scope>
    <source>
        <strain evidence="1 2">WH 0402</strain>
    </source>
</reference>
<dbReference type="AlphaFoldDB" id="T2JUY4"/>
<evidence type="ECO:0000313" key="2">
    <source>
        <dbReference type="Proteomes" id="UP000018130"/>
    </source>
</evidence>
<accession>T2JUY4</accession>
<sequence length="202" mass="23419">MEQDQLSSPVRVLDKAIKELIEVNYQLSYQELSALRELTETTQHFWEIDNRLRQSNPNPKLPRATLIEFIQLLRRGTITANPRPPYYLGKKPSYVTLATIFQYRSLKSCHRWQFWLDISSNLWEKGGASVLFCAPLFLREWSGRTLTPEDEFEADQARLQRILRDLLGRVKDKVILCHSDLSVKGTEQTGPLLTLVNGCEEI</sequence>
<gene>
    <name evidence="1" type="ORF">CWATWH0402_5983</name>
</gene>
<organism evidence="1 2">
    <name type="scientific">Crocosphaera watsonii WH 0402</name>
    <dbReference type="NCBI Taxonomy" id="1284629"/>
    <lineage>
        <taxon>Bacteria</taxon>
        <taxon>Bacillati</taxon>
        <taxon>Cyanobacteriota</taxon>
        <taxon>Cyanophyceae</taxon>
        <taxon>Oscillatoriophycideae</taxon>
        <taxon>Chroococcales</taxon>
        <taxon>Aphanothecaceae</taxon>
        <taxon>Crocosphaera</taxon>
    </lineage>
</organism>
<name>T2JUY4_CROWT</name>
<protein>
    <submittedName>
        <fullName evidence="1">Hypothetical cyanobacterial membrane protein, in cluster with PxcA</fullName>
    </submittedName>
</protein>
<comment type="caution">
    <text evidence="1">The sequence shown here is derived from an EMBL/GenBank/DDBJ whole genome shotgun (WGS) entry which is preliminary data.</text>
</comment>
<reference evidence="1 2" key="2">
    <citation type="submission" date="2013-09" db="EMBL/GenBank/DDBJ databases">
        <title>Whole genome comparison of six Crocosphaera watsonii strains with differing phenotypes.</title>
        <authorList>
            <person name="Bench S.R."/>
            <person name="Heller P."/>
            <person name="Frank I."/>
            <person name="Arciniega M."/>
            <person name="Shilova I.N."/>
            <person name="Zehr J.P."/>
        </authorList>
    </citation>
    <scope>NUCLEOTIDE SEQUENCE [LARGE SCALE GENOMIC DNA]</scope>
    <source>
        <strain evidence="1 2">WH 0402</strain>
    </source>
</reference>
<evidence type="ECO:0000313" key="1">
    <source>
        <dbReference type="EMBL" id="CCQ68826.1"/>
    </source>
</evidence>
<dbReference type="EMBL" id="CAQN01000848">
    <property type="protein sequence ID" value="CCQ68826.1"/>
    <property type="molecule type" value="Genomic_DNA"/>
</dbReference>
<dbReference type="Proteomes" id="UP000018130">
    <property type="component" value="Unassembled WGS sequence"/>
</dbReference>
<proteinExistence type="predicted"/>